<dbReference type="EMBL" id="BAABKY010000002">
    <property type="protein sequence ID" value="GAA5076096.1"/>
    <property type="molecule type" value="Genomic_DNA"/>
</dbReference>
<keyword evidence="2" id="KW-1133">Transmembrane helix</keyword>
<evidence type="ECO:0000256" key="3">
    <source>
        <dbReference type="SAM" id="SignalP"/>
    </source>
</evidence>
<feature type="chain" id="PRO_5045518463" description="Right handed beta helix domain-containing protein" evidence="3">
    <location>
        <begin position="39"/>
        <end position="626"/>
    </location>
</feature>
<feature type="signal peptide" evidence="3">
    <location>
        <begin position="1"/>
        <end position="38"/>
    </location>
</feature>
<keyword evidence="2" id="KW-0812">Transmembrane</keyword>
<keyword evidence="3" id="KW-0732">Signal</keyword>
<dbReference type="SUPFAM" id="SSF51126">
    <property type="entry name" value="Pectin lyase-like"/>
    <property type="match status" value="1"/>
</dbReference>
<reference evidence="5" key="1">
    <citation type="journal article" date="2019" name="Int. J. Syst. Evol. Microbiol.">
        <title>The Global Catalogue of Microorganisms (GCM) 10K type strain sequencing project: providing services to taxonomists for standard genome sequencing and annotation.</title>
        <authorList>
            <consortium name="The Broad Institute Genomics Platform"/>
            <consortium name="The Broad Institute Genome Sequencing Center for Infectious Disease"/>
            <person name="Wu L."/>
            <person name="Ma J."/>
        </authorList>
    </citation>
    <scope>NUCLEOTIDE SEQUENCE [LARGE SCALE GENOMIC DNA]</scope>
    <source>
        <strain evidence="5">JCM 19212</strain>
    </source>
</reference>
<dbReference type="InterPro" id="IPR059226">
    <property type="entry name" value="Choice_anch_Q_dom"/>
</dbReference>
<evidence type="ECO:0000256" key="1">
    <source>
        <dbReference type="SAM" id="MobiDB-lite"/>
    </source>
</evidence>
<sequence length="626" mass="65569">MTSVPRLGAAALVLLSWCAIAPAAFIVSALVASGDASAATYYIRTDGGDDEQCNGRADVAYPGSGKNVDCAWSHPNYALPTSDRPRIDGGDTLIIGPGEYMIGWGSPGLSRASMRCDRSSPYDCYPASPPSGKPGARTRILGAGHDTGCKAPPKLWGTERVELVFNLQDADNVEVGCLEITDKSDCVEFHANDAVRCERDQPPFGQWGSIGIGAKHSRNVWLHDINVHGLSGRGIMAGGLTDWTIERVRIVANGWAGWDGDVGEGESSNEGDIVFRNVEIAWNGCAERWQTGEPYACWAQEEGGYGDGLGTGKTNGHWLVEDSRIHHNTSDGLDLLYTDESKSATVVVRRVYAAANAGNQIKTAGNALIENSVIIGQCAYFHGKYDMSDGDMCRAYGNALSVGIGPKQTATVRHNTITGEGDCLILTAGGNATSRVDIHNNALIGQTDVTASDGDRRACGHYADESEAVVSFAGNAFWNVKDDQCPPGNVCGRDPMLTGMKLDDFDAMPRAGSPLIDQARQPTSVTSDFNRHARPMGAAADIGAIEYQGAHATAPAAGKTDGATTQSAPGASSSDAGSNAADAGSAGLSAPRESSATAIGMVAAASLLTAGIAAMVRKRQRRVEAG</sequence>
<comment type="caution">
    <text evidence="4">The sequence shown here is derived from an EMBL/GenBank/DDBJ whole genome shotgun (WGS) entry which is preliminary data.</text>
</comment>
<feature type="compositionally biased region" description="Low complexity" evidence="1">
    <location>
        <begin position="567"/>
        <end position="590"/>
    </location>
</feature>
<protein>
    <recommendedName>
        <fullName evidence="6">Right handed beta helix domain-containing protein</fullName>
    </recommendedName>
</protein>
<evidence type="ECO:0000256" key="2">
    <source>
        <dbReference type="SAM" id="Phobius"/>
    </source>
</evidence>
<keyword evidence="5" id="KW-1185">Reference proteome</keyword>
<dbReference type="InterPro" id="IPR012334">
    <property type="entry name" value="Pectin_lyas_fold"/>
</dbReference>
<feature type="region of interest" description="Disordered" evidence="1">
    <location>
        <begin position="553"/>
        <end position="590"/>
    </location>
</feature>
<evidence type="ECO:0000313" key="4">
    <source>
        <dbReference type="EMBL" id="GAA5076096.1"/>
    </source>
</evidence>
<proteinExistence type="predicted"/>
<evidence type="ECO:0008006" key="6">
    <source>
        <dbReference type="Google" id="ProtNLM"/>
    </source>
</evidence>
<dbReference type="InterPro" id="IPR006626">
    <property type="entry name" value="PbH1"/>
</dbReference>
<dbReference type="Proteomes" id="UP001501083">
    <property type="component" value="Unassembled WGS sequence"/>
</dbReference>
<keyword evidence="2" id="KW-0472">Membrane</keyword>
<gene>
    <name evidence="4" type="ORF">GCM10025759_20390</name>
</gene>
<dbReference type="InterPro" id="IPR011050">
    <property type="entry name" value="Pectin_lyase_fold/virulence"/>
</dbReference>
<accession>A0ABP9LD70</accession>
<dbReference type="RefSeq" id="WP_158985519.1">
    <property type="nucleotide sequence ID" value="NZ_BAABKY010000002.1"/>
</dbReference>
<dbReference type="NCBIfam" id="NF041518">
    <property type="entry name" value="choice_anch_Q"/>
    <property type="match status" value="1"/>
</dbReference>
<dbReference type="Gene3D" id="2.160.20.10">
    <property type="entry name" value="Single-stranded right-handed beta-helix, Pectin lyase-like"/>
    <property type="match status" value="1"/>
</dbReference>
<feature type="transmembrane region" description="Helical" evidence="2">
    <location>
        <begin position="598"/>
        <end position="616"/>
    </location>
</feature>
<name>A0ABP9LD70_9GAMM</name>
<organism evidence="4 5">
    <name type="scientific">Lysobacter panacisoli</name>
    <dbReference type="NCBI Taxonomy" id="1255263"/>
    <lineage>
        <taxon>Bacteria</taxon>
        <taxon>Pseudomonadati</taxon>
        <taxon>Pseudomonadota</taxon>
        <taxon>Gammaproteobacteria</taxon>
        <taxon>Lysobacterales</taxon>
        <taxon>Lysobacteraceae</taxon>
        <taxon>Lysobacter</taxon>
    </lineage>
</organism>
<dbReference type="SMART" id="SM00710">
    <property type="entry name" value="PbH1"/>
    <property type="match status" value="3"/>
</dbReference>
<evidence type="ECO:0000313" key="5">
    <source>
        <dbReference type="Proteomes" id="UP001501083"/>
    </source>
</evidence>